<protein>
    <submittedName>
        <fullName evidence="1">Uncharacterized protein</fullName>
    </submittedName>
</protein>
<evidence type="ECO:0000313" key="1">
    <source>
        <dbReference type="EMBL" id="CAF1557001.1"/>
    </source>
</evidence>
<dbReference type="PANTHER" id="PTHR45689:SF5">
    <property type="entry name" value="I[[H]] CHANNEL, ISOFORM E"/>
    <property type="match status" value="1"/>
</dbReference>
<feature type="non-terminal residue" evidence="1">
    <location>
        <position position="1"/>
    </location>
</feature>
<dbReference type="GO" id="GO:0035725">
    <property type="term" value="P:sodium ion transmembrane transport"/>
    <property type="evidence" value="ECO:0007669"/>
    <property type="project" value="TreeGrafter"/>
</dbReference>
<proteinExistence type="predicted"/>
<dbReference type="Proteomes" id="UP000663889">
    <property type="component" value="Unassembled WGS sequence"/>
</dbReference>
<dbReference type="InterPro" id="IPR051413">
    <property type="entry name" value="K/Na_HCN_channel"/>
</dbReference>
<dbReference type="Gene3D" id="2.60.120.10">
    <property type="entry name" value="Jelly Rolls"/>
    <property type="match status" value="1"/>
</dbReference>
<sequence length="65" mass="7471">ICLLTRAKRTADVRCVTYCNLYSFDSSKFEAVHESYPLMRKTSKSLAAERFNKLGEKSFDNINTT</sequence>
<gene>
    <name evidence="1" type="ORF">SEV965_LOCUS38977</name>
</gene>
<organism evidence="1 2">
    <name type="scientific">Rotaria sordida</name>
    <dbReference type="NCBI Taxonomy" id="392033"/>
    <lineage>
        <taxon>Eukaryota</taxon>
        <taxon>Metazoa</taxon>
        <taxon>Spiralia</taxon>
        <taxon>Gnathifera</taxon>
        <taxon>Rotifera</taxon>
        <taxon>Eurotatoria</taxon>
        <taxon>Bdelloidea</taxon>
        <taxon>Philodinida</taxon>
        <taxon>Philodinidae</taxon>
        <taxon>Rotaria</taxon>
    </lineage>
</organism>
<dbReference type="SUPFAM" id="SSF51206">
    <property type="entry name" value="cAMP-binding domain-like"/>
    <property type="match status" value="1"/>
</dbReference>
<name>A0A815XFX1_9BILA</name>
<dbReference type="PANTHER" id="PTHR45689">
    <property type="entry name" value="I[[H]] CHANNEL, ISOFORM E"/>
    <property type="match status" value="1"/>
</dbReference>
<evidence type="ECO:0000313" key="2">
    <source>
        <dbReference type="Proteomes" id="UP000663889"/>
    </source>
</evidence>
<dbReference type="EMBL" id="CAJNOU010011374">
    <property type="protein sequence ID" value="CAF1557001.1"/>
    <property type="molecule type" value="Genomic_DNA"/>
</dbReference>
<dbReference type="InterPro" id="IPR018490">
    <property type="entry name" value="cNMP-bd_dom_sf"/>
</dbReference>
<dbReference type="GO" id="GO:0005249">
    <property type="term" value="F:voltage-gated potassium channel activity"/>
    <property type="evidence" value="ECO:0007669"/>
    <property type="project" value="TreeGrafter"/>
</dbReference>
<dbReference type="GO" id="GO:0003254">
    <property type="term" value="P:regulation of membrane depolarization"/>
    <property type="evidence" value="ECO:0007669"/>
    <property type="project" value="TreeGrafter"/>
</dbReference>
<accession>A0A815XFX1</accession>
<dbReference type="InterPro" id="IPR014710">
    <property type="entry name" value="RmlC-like_jellyroll"/>
</dbReference>
<dbReference type="AlphaFoldDB" id="A0A815XFX1"/>
<dbReference type="GO" id="GO:0098855">
    <property type="term" value="C:HCN channel complex"/>
    <property type="evidence" value="ECO:0007669"/>
    <property type="project" value="TreeGrafter"/>
</dbReference>
<comment type="caution">
    <text evidence="1">The sequence shown here is derived from an EMBL/GenBank/DDBJ whole genome shotgun (WGS) entry which is preliminary data.</text>
</comment>
<reference evidence="1" key="1">
    <citation type="submission" date="2021-02" db="EMBL/GenBank/DDBJ databases">
        <authorList>
            <person name="Nowell W R."/>
        </authorList>
    </citation>
    <scope>NUCLEOTIDE SEQUENCE</scope>
</reference>